<feature type="transmembrane region" description="Helical" evidence="7">
    <location>
        <begin position="21"/>
        <end position="43"/>
    </location>
</feature>
<gene>
    <name evidence="9" type="ORF">SPHA_23015</name>
</gene>
<evidence type="ECO:0000256" key="2">
    <source>
        <dbReference type="ARBA" id="ARBA00022448"/>
    </source>
</evidence>
<accession>A0A812BVP7</accession>
<protein>
    <recommendedName>
        <fullName evidence="8">Major facilitator superfamily (MFS) profile domain-containing protein</fullName>
    </recommendedName>
</protein>
<feature type="transmembrane region" description="Helical" evidence="7">
    <location>
        <begin position="382"/>
        <end position="400"/>
    </location>
</feature>
<comment type="caution">
    <text evidence="9">The sequence shown here is derived from an EMBL/GenBank/DDBJ whole genome shotgun (WGS) entry which is preliminary data.</text>
</comment>
<evidence type="ECO:0000313" key="9">
    <source>
        <dbReference type="EMBL" id="CAE1241820.1"/>
    </source>
</evidence>
<dbReference type="SUPFAM" id="SSF103473">
    <property type="entry name" value="MFS general substrate transporter"/>
    <property type="match status" value="1"/>
</dbReference>
<dbReference type="Gene3D" id="1.20.1250.20">
    <property type="entry name" value="MFS general substrate transporter like domains"/>
    <property type="match status" value="2"/>
</dbReference>
<dbReference type="PANTHER" id="PTHR43385">
    <property type="entry name" value="RIBOFLAVIN TRANSPORTER RIBJ"/>
    <property type="match status" value="1"/>
</dbReference>
<feature type="domain" description="Major facilitator superfamily (MFS) profile" evidence="8">
    <location>
        <begin position="316"/>
        <end position="508"/>
    </location>
</feature>
<reference evidence="9" key="1">
    <citation type="submission" date="2021-01" db="EMBL/GenBank/DDBJ databases">
        <authorList>
            <person name="Li R."/>
            <person name="Bekaert M."/>
        </authorList>
    </citation>
    <scope>NUCLEOTIDE SEQUENCE</scope>
    <source>
        <strain evidence="9">Farmed</strain>
    </source>
</reference>
<feature type="transmembrane region" description="Helical" evidence="7">
    <location>
        <begin position="440"/>
        <end position="462"/>
    </location>
</feature>
<dbReference type="GO" id="GO:0022857">
    <property type="term" value="F:transmembrane transporter activity"/>
    <property type="evidence" value="ECO:0007669"/>
    <property type="project" value="InterPro"/>
</dbReference>
<feature type="transmembrane region" description="Helical" evidence="7">
    <location>
        <begin position="468"/>
        <end position="491"/>
    </location>
</feature>
<dbReference type="Pfam" id="PF07690">
    <property type="entry name" value="MFS_1"/>
    <property type="match status" value="1"/>
</dbReference>
<feature type="region of interest" description="Disordered" evidence="6">
    <location>
        <begin position="241"/>
        <end position="261"/>
    </location>
</feature>
<evidence type="ECO:0000256" key="7">
    <source>
        <dbReference type="SAM" id="Phobius"/>
    </source>
</evidence>
<evidence type="ECO:0000256" key="6">
    <source>
        <dbReference type="SAM" id="MobiDB-lite"/>
    </source>
</evidence>
<dbReference type="Proteomes" id="UP000597762">
    <property type="component" value="Unassembled WGS sequence"/>
</dbReference>
<proteinExistence type="predicted"/>
<evidence type="ECO:0000313" key="10">
    <source>
        <dbReference type="Proteomes" id="UP000597762"/>
    </source>
</evidence>
<keyword evidence="5 7" id="KW-0472">Membrane</keyword>
<dbReference type="InterPro" id="IPR036259">
    <property type="entry name" value="MFS_trans_sf"/>
</dbReference>
<sequence>MASRPGDTNKGNNLALTNPTWKGVLVIIGSIIVEFTLGSSYTLGNFSTYIISYMRVRGISPDILYTSSIWISASNTIATGFFMFVSGYLEKCFGPRITTLIAGWFFSGCIALTYFSVQYSFPCLILTYGFLIGIGGSIVYPVGLNCAMRWFPNKKATAVGVVLAGYGMAAFFWNPLITFYINPKNFTPNRKIGNEIYFSQPEVLDNVPSCFLVLGSSYAVILLLGALLTFNPKLSSVPASQTIETESDSNSESDLEQSKNEDQIQLMRISRKRVKPELQQKNQPNINSENKDYKTEILEEEEEFSLSPQEVLKTRQFYLLWFILFFLNQSIDFICTLYKAYGQTFIKNDHFLSMTGAFASIANASGRMLWGLIGDRFPFKKTMFSLLLILTFLLASLSFTEKGGKFMFSIWIFLIYLTFSGTFVLLPAITQKTFGAKHYLTNYGLVFTSHILNGSLGSYMTIELKKILGWHGMFFLSAGISSICAIFTCLFTELKPSLNRFSKTTTRD</sequence>
<feature type="compositionally biased region" description="Acidic residues" evidence="6">
    <location>
        <begin position="245"/>
        <end position="255"/>
    </location>
</feature>
<name>A0A812BVP7_ACAPH</name>
<dbReference type="InterPro" id="IPR020846">
    <property type="entry name" value="MFS_dom"/>
</dbReference>
<dbReference type="OrthoDB" id="410267at2759"/>
<evidence type="ECO:0000256" key="5">
    <source>
        <dbReference type="ARBA" id="ARBA00023136"/>
    </source>
</evidence>
<dbReference type="PANTHER" id="PTHR43385:SF1">
    <property type="entry name" value="RIBOFLAVIN TRANSPORTER RIBJ"/>
    <property type="match status" value="1"/>
</dbReference>
<feature type="transmembrane region" description="Helical" evidence="7">
    <location>
        <begin position="125"/>
        <end position="144"/>
    </location>
</feature>
<dbReference type="InterPro" id="IPR011701">
    <property type="entry name" value="MFS"/>
</dbReference>
<comment type="subcellular location">
    <subcellularLocation>
        <location evidence="1">Membrane</location>
        <topology evidence="1">Multi-pass membrane protein</topology>
    </subcellularLocation>
</comment>
<keyword evidence="4 7" id="KW-1133">Transmembrane helix</keyword>
<keyword evidence="10" id="KW-1185">Reference proteome</keyword>
<dbReference type="AlphaFoldDB" id="A0A812BVP7"/>
<feature type="transmembrane region" description="Helical" evidence="7">
    <location>
        <begin position="97"/>
        <end position="119"/>
    </location>
</feature>
<keyword evidence="2" id="KW-0813">Transport</keyword>
<dbReference type="EMBL" id="CAHIKZ030000851">
    <property type="protein sequence ID" value="CAE1241820.1"/>
    <property type="molecule type" value="Genomic_DNA"/>
</dbReference>
<feature type="transmembrane region" description="Helical" evidence="7">
    <location>
        <begin position="211"/>
        <end position="230"/>
    </location>
</feature>
<feature type="transmembrane region" description="Helical" evidence="7">
    <location>
        <begin position="156"/>
        <end position="181"/>
    </location>
</feature>
<feature type="transmembrane region" description="Helical" evidence="7">
    <location>
        <begin position="351"/>
        <end position="370"/>
    </location>
</feature>
<evidence type="ECO:0000256" key="3">
    <source>
        <dbReference type="ARBA" id="ARBA00022692"/>
    </source>
</evidence>
<organism evidence="9 10">
    <name type="scientific">Acanthosepion pharaonis</name>
    <name type="common">Pharaoh cuttlefish</name>
    <name type="synonym">Sepia pharaonis</name>
    <dbReference type="NCBI Taxonomy" id="158019"/>
    <lineage>
        <taxon>Eukaryota</taxon>
        <taxon>Metazoa</taxon>
        <taxon>Spiralia</taxon>
        <taxon>Lophotrochozoa</taxon>
        <taxon>Mollusca</taxon>
        <taxon>Cephalopoda</taxon>
        <taxon>Coleoidea</taxon>
        <taxon>Decapodiformes</taxon>
        <taxon>Sepiida</taxon>
        <taxon>Sepiina</taxon>
        <taxon>Sepiidae</taxon>
        <taxon>Acanthosepion</taxon>
    </lineage>
</organism>
<evidence type="ECO:0000256" key="1">
    <source>
        <dbReference type="ARBA" id="ARBA00004141"/>
    </source>
</evidence>
<evidence type="ECO:0000259" key="8">
    <source>
        <dbReference type="PROSITE" id="PS50850"/>
    </source>
</evidence>
<feature type="transmembrane region" description="Helical" evidence="7">
    <location>
        <begin position="63"/>
        <end position="85"/>
    </location>
</feature>
<dbReference type="InterPro" id="IPR052983">
    <property type="entry name" value="MFS_Riboflavin_Transporter"/>
</dbReference>
<feature type="transmembrane region" description="Helical" evidence="7">
    <location>
        <begin position="317"/>
        <end position="339"/>
    </location>
</feature>
<dbReference type="PROSITE" id="PS50850">
    <property type="entry name" value="MFS"/>
    <property type="match status" value="1"/>
</dbReference>
<feature type="transmembrane region" description="Helical" evidence="7">
    <location>
        <begin position="406"/>
        <end position="428"/>
    </location>
</feature>
<evidence type="ECO:0000256" key="4">
    <source>
        <dbReference type="ARBA" id="ARBA00022989"/>
    </source>
</evidence>
<dbReference type="GO" id="GO:0016020">
    <property type="term" value="C:membrane"/>
    <property type="evidence" value="ECO:0007669"/>
    <property type="project" value="UniProtKB-SubCell"/>
</dbReference>
<keyword evidence="3 7" id="KW-0812">Transmembrane</keyword>